<evidence type="ECO:0000256" key="9">
    <source>
        <dbReference type="SAM" id="MobiDB-lite"/>
    </source>
</evidence>
<evidence type="ECO:0000259" key="10">
    <source>
        <dbReference type="Pfam" id="PF09813"/>
    </source>
</evidence>
<comment type="function">
    <text evidence="1">Core component of the MITRAC (mitochondrial translation regulation assembly intermediate of cytochrome c oxidase complex) complex, that regulates cytochrome c oxidase assembly. MITRAC complexes regulate both translation of mitochondrial encoded components and assembly of nuclear-encoded components imported in mitochondrion. Required for efficient translation of MT-CO1 and mitochondrial respiratory chain complex IV assembly.</text>
</comment>
<keyword evidence="12" id="KW-1185">Reference proteome</keyword>
<keyword evidence="8" id="KW-0999">Mitochondrion inner membrane</keyword>
<sequence length="99" mass="11288">MADNTPQKSDAPFATRVDPLKDDLSEQQRFFIKQVEQEQWKKRTQRMVGRNAVVGLAIGALVMGIYGYTWYSVSQENAVNELDEDARRPRTQEPKTGAN</sequence>
<comment type="subcellular location">
    <subcellularLocation>
        <location evidence="2">Mitochondrion membrane</location>
        <topology evidence="2">Single-pass membrane protein</topology>
    </subcellularLocation>
</comment>
<comment type="subunit">
    <text evidence="8">Component of 250-400 kDa complexes called cytochrome oxidase assembly intermediates or COA complexes.</text>
</comment>
<dbReference type="InterPro" id="IPR018628">
    <property type="entry name" value="Coa3_CC"/>
</dbReference>
<organism evidence="11 12">
    <name type="scientific">Solea senegalensis</name>
    <name type="common">Senegalese sole</name>
    <dbReference type="NCBI Taxonomy" id="28829"/>
    <lineage>
        <taxon>Eukaryota</taxon>
        <taxon>Metazoa</taxon>
        <taxon>Chordata</taxon>
        <taxon>Craniata</taxon>
        <taxon>Vertebrata</taxon>
        <taxon>Euteleostomi</taxon>
        <taxon>Actinopterygii</taxon>
        <taxon>Neopterygii</taxon>
        <taxon>Teleostei</taxon>
        <taxon>Neoteleostei</taxon>
        <taxon>Acanthomorphata</taxon>
        <taxon>Carangaria</taxon>
        <taxon>Pleuronectiformes</taxon>
        <taxon>Pleuronectoidei</taxon>
        <taxon>Soleidae</taxon>
        <taxon>Solea</taxon>
    </lineage>
</organism>
<protein>
    <recommendedName>
        <fullName evidence="8">Cytochrome c oxidase assembly factor 3</fullName>
    </recommendedName>
</protein>
<comment type="caution">
    <text evidence="11">The sequence shown here is derived from an EMBL/GenBank/DDBJ whole genome shotgun (WGS) entry which is preliminary data.</text>
</comment>
<dbReference type="AlphaFoldDB" id="A0AAV6RMM8"/>
<name>A0AAV6RMM8_SOLSE</name>
<accession>A0AAV6RMM8</accession>
<feature type="region of interest" description="Disordered" evidence="9">
    <location>
        <begin position="1"/>
        <end position="20"/>
    </location>
</feature>
<evidence type="ECO:0000256" key="1">
    <source>
        <dbReference type="ARBA" id="ARBA00003429"/>
    </source>
</evidence>
<evidence type="ECO:0000256" key="7">
    <source>
        <dbReference type="ARBA" id="ARBA00023136"/>
    </source>
</evidence>
<evidence type="ECO:0000313" key="12">
    <source>
        <dbReference type="Proteomes" id="UP000693946"/>
    </source>
</evidence>
<comment type="function">
    <text evidence="8">Required for assembly of cytochrome c oxidase (complex IV).</text>
</comment>
<dbReference type="GO" id="GO:0033617">
    <property type="term" value="P:mitochondrial respiratory chain complex IV assembly"/>
    <property type="evidence" value="ECO:0007669"/>
    <property type="project" value="UniProtKB-UniRule"/>
</dbReference>
<dbReference type="PANTHER" id="PTHR15642">
    <property type="entry name" value="CYTOCHROME C OXIDASE ASSEMBLY FACTOR 3, MITOCHONDRIAL"/>
    <property type="match status" value="1"/>
</dbReference>
<dbReference type="EMBL" id="JAGKHQ010000010">
    <property type="protein sequence ID" value="KAG7506633.1"/>
    <property type="molecule type" value="Genomic_DNA"/>
</dbReference>
<comment type="similarity">
    <text evidence="3 8">Belongs to the COA3 family.</text>
</comment>
<gene>
    <name evidence="11" type="ORF">JOB18_011356</name>
</gene>
<dbReference type="PANTHER" id="PTHR15642:SF3">
    <property type="entry name" value="CYTOCHROME C OXIDASE ASSEMBLY FACTOR 3 HOMOLOG, MITOCHONDRIAL"/>
    <property type="match status" value="1"/>
</dbReference>
<evidence type="ECO:0000256" key="3">
    <source>
        <dbReference type="ARBA" id="ARBA00007035"/>
    </source>
</evidence>
<feature type="transmembrane region" description="Helical" evidence="8">
    <location>
        <begin position="51"/>
        <end position="71"/>
    </location>
</feature>
<keyword evidence="7 8" id="KW-0472">Membrane</keyword>
<evidence type="ECO:0000313" key="11">
    <source>
        <dbReference type="EMBL" id="KAG7506633.1"/>
    </source>
</evidence>
<evidence type="ECO:0000256" key="6">
    <source>
        <dbReference type="ARBA" id="ARBA00023128"/>
    </source>
</evidence>
<dbReference type="Pfam" id="PF09813">
    <property type="entry name" value="Coa3_cc"/>
    <property type="match status" value="1"/>
</dbReference>
<feature type="domain" description="Cytochrome c oxidase assembly factor 3 mitochondrial coiled-coil" evidence="10">
    <location>
        <begin position="39"/>
        <end position="84"/>
    </location>
</feature>
<dbReference type="InterPro" id="IPR041752">
    <property type="entry name" value="Coa3"/>
</dbReference>
<keyword evidence="6 8" id="KW-0496">Mitochondrion</keyword>
<reference evidence="11 12" key="1">
    <citation type="journal article" date="2021" name="Sci. Rep.">
        <title>Chromosome anchoring in Senegalese sole (Solea senegalensis) reveals sex-associated markers and genome rearrangements in flatfish.</title>
        <authorList>
            <person name="Guerrero-Cozar I."/>
            <person name="Gomez-Garrido J."/>
            <person name="Berbel C."/>
            <person name="Martinez-Blanch J.F."/>
            <person name="Alioto T."/>
            <person name="Claros M.G."/>
            <person name="Gagnaire P.A."/>
            <person name="Manchado M."/>
        </authorList>
    </citation>
    <scope>NUCLEOTIDE SEQUENCE [LARGE SCALE GENOMIC DNA]</scope>
    <source>
        <strain evidence="11">Sse05_10M</strain>
    </source>
</reference>
<evidence type="ECO:0000256" key="4">
    <source>
        <dbReference type="ARBA" id="ARBA00022692"/>
    </source>
</evidence>
<evidence type="ECO:0000256" key="5">
    <source>
        <dbReference type="ARBA" id="ARBA00022989"/>
    </source>
</evidence>
<dbReference type="Proteomes" id="UP000693946">
    <property type="component" value="Linkage Group LG18"/>
</dbReference>
<evidence type="ECO:0000256" key="8">
    <source>
        <dbReference type="RuleBase" id="RU367056"/>
    </source>
</evidence>
<proteinExistence type="inferred from homology"/>
<keyword evidence="4 8" id="KW-0812">Transmembrane</keyword>
<feature type="region of interest" description="Disordered" evidence="9">
    <location>
        <begin position="79"/>
        <end position="99"/>
    </location>
</feature>
<keyword evidence="5 8" id="KW-1133">Transmembrane helix</keyword>
<dbReference type="GO" id="GO:0005743">
    <property type="term" value="C:mitochondrial inner membrane"/>
    <property type="evidence" value="ECO:0007669"/>
    <property type="project" value="UniProtKB-UniRule"/>
</dbReference>
<evidence type="ECO:0000256" key="2">
    <source>
        <dbReference type="ARBA" id="ARBA00004304"/>
    </source>
</evidence>